<feature type="transmembrane region" description="Helical" evidence="1">
    <location>
        <begin position="92"/>
        <end position="113"/>
    </location>
</feature>
<keyword evidence="1" id="KW-0472">Membrane</keyword>
<dbReference type="Proteomes" id="UP000198661">
    <property type="component" value="Unassembled WGS sequence"/>
</dbReference>
<feature type="transmembrane region" description="Helical" evidence="1">
    <location>
        <begin position="125"/>
        <end position="147"/>
    </location>
</feature>
<dbReference type="Pfam" id="PF04307">
    <property type="entry name" value="YdjM"/>
    <property type="match status" value="1"/>
</dbReference>
<feature type="transmembrane region" description="Helical" evidence="1">
    <location>
        <begin position="159"/>
        <end position="179"/>
    </location>
</feature>
<protein>
    <submittedName>
        <fullName evidence="2">Inner membrane protein</fullName>
    </submittedName>
</protein>
<evidence type="ECO:0000313" key="2">
    <source>
        <dbReference type="EMBL" id="SFF93716.1"/>
    </source>
</evidence>
<dbReference type="EMBL" id="FOOK01000009">
    <property type="protein sequence ID" value="SFF93716.1"/>
    <property type="molecule type" value="Genomic_DNA"/>
</dbReference>
<keyword evidence="1" id="KW-0812">Transmembrane</keyword>
<dbReference type="RefSeq" id="WP_092037330.1">
    <property type="nucleotide sequence ID" value="NZ_FOOK01000009.1"/>
</dbReference>
<reference evidence="2 3" key="1">
    <citation type="submission" date="2016-10" db="EMBL/GenBank/DDBJ databases">
        <authorList>
            <person name="de Groot N.N."/>
        </authorList>
    </citation>
    <scope>NUCLEOTIDE SEQUENCE [LARGE SCALE GENOMIC DNA]</scope>
    <source>
        <strain evidence="2 3">DSM 44945</strain>
    </source>
</reference>
<dbReference type="InterPro" id="IPR053170">
    <property type="entry name" value="Transcription_regulator"/>
</dbReference>
<dbReference type="OrthoDB" id="245523at2"/>
<dbReference type="STRING" id="201973.SAMN04488025_10961"/>
<gene>
    <name evidence="2" type="ORF">SAMN04488025_10961</name>
</gene>
<dbReference type="PANTHER" id="PTHR40031:SF1">
    <property type="entry name" value="MEMBRANE-BOUND METAL-DEPENDENT HYDROLASE"/>
    <property type="match status" value="1"/>
</dbReference>
<dbReference type="PANTHER" id="PTHR40031">
    <property type="entry name" value="HYPOTHETICAL MEMBRANE SPANNING PROTEIN"/>
    <property type="match status" value="1"/>
</dbReference>
<keyword evidence="1" id="KW-1133">Transmembrane helix</keyword>
<dbReference type="AlphaFoldDB" id="A0A1I2MWK2"/>
<accession>A0A1I2MWK2</accession>
<evidence type="ECO:0000256" key="1">
    <source>
        <dbReference type="SAM" id="Phobius"/>
    </source>
</evidence>
<evidence type="ECO:0000313" key="3">
    <source>
        <dbReference type="Proteomes" id="UP000198661"/>
    </source>
</evidence>
<proteinExistence type="predicted"/>
<organism evidence="2 3">
    <name type="scientific">Planifilum fulgidum</name>
    <dbReference type="NCBI Taxonomy" id="201973"/>
    <lineage>
        <taxon>Bacteria</taxon>
        <taxon>Bacillati</taxon>
        <taxon>Bacillota</taxon>
        <taxon>Bacilli</taxon>
        <taxon>Bacillales</taxon>
        <taxon>Thermoactinomycetaceae</taxon>
        <taxon>Planifilum</taxon>
    </lineage>
</organism>
<feature type="transmembrane region" description="Helical" evidence="1">
    <location>
        <begin position="62"/>
        <end position="83"/>
    </location>
</feature>
<sequence>MDNLTHGLLGYALYAATDTRDLSRKERAGYAAAAVIGAEIPDIESFTTFFGDEAYLTWHRGFTHSFLFSPAMALLALGIVALFNRSVRWKKAYLLALGGVIVHILSDLSNSWGTGIWEPLDHGRYSLGILPIVDAVILLILLFAWLARRFASRARAFRWGLAAIACYTALQGILASAAVERIPDGYDRIATSAQFVPTQFQIIVKRGDRFEYWRTTALSRPVKEKTIVDDRHHPAVPRALEDPDAKAIARFAPFYGAAVTEKADAYRVTIYDPRFRLVRPSLLSKTVAVPKQ</sequence>
<dbReference type="InterPro" id="IPR007404">
    <property type="entry name" value="YdjM-like"/>
</dbReference>
<name>A0A1I2MWK2_9BACL</name>
<keyword evidence="3" id="KW-1185">Reference proteome</keyword>